<evidence type="ECO:0008006" key="5">
    <source>
        <dbReference type="Google" id="ProtNLM"/>
    </source>
</evidence>
<feature type="region of interest" description="Disordered" evidence="2">
    <location>
        <begin position="1"/>
        <end position="25"/>
    </location>
</feature>
<proteinExistence type="predicted"/>
<keyword evidence="4" id="KW-1185">Reference proteome</keyword>
<feature type="coiled-coil region" evidence="1">
    <location>
        <begin position="619"/>
        <end position="646"/>
    </location>
</feature>
<name>A0A1P8JTT0_9BURK</name>
<feature type="compositionally biased region" description="Low complexity" evidence="2">
    <location>
        <begin position="1"/>
        <end position="19"/>
    </location>
</feature>
<gene>
    <name evidence="3" type="ORF">RD110_08040</name>
</gene>
<reference evidence="3 4" key="1">
    <citation type="submission" date="2017-01" db="EMBL/GenBank/DDBJ databases">
        <authorList>
            <person name="Mah S.A."/>
            <person name="Swanson W.J."/>
            <person name="Moy G.W."/>
            <person name="Vacquier V.D."/>
        </authorList>
    </citation>
    <scope>NUCLEOTIDE SEQUENCE [LARGE SCALE GENOMIC DNA]</scope>
    <source>
        <strain evidence="3 4">DCY110</strain>
    </source>
</reference>
<keyword evidence="1" id="KW-0175">Coiled coil</keyword>
<accession>A0A1P8JTT0</accession>
<evidence type="ECO:0000256" key="2">
    <source>
        <dbReference type="SAM" id="MobiDB-lite"/>
    </source>
</evidence>
<protein>
    <recommendedName>
        <fullName evidence="5">Portal protein</fullName>
    </recommendedName>
</protein>
<dbReference type="KEGG" id="rhy:RD110_08040"/>
<dbReference type="STRING" id="1842727.RD110_08040"/>
<evidence type="ECO:0000313" key="4">
    <source>
        <dbReference type="Proteomes" id="UP000186609"/>
    </source>
</evidence>
<dbReference type="OrthoDB" id="9145984at2"/>
<dbReference type="EMBL" id="CP019236">
    <property type="protein sequence ID" value="APW37153.1"/>
    <property type="molecule type" value="Genomic_DNA"/>
</dbReference>
<dbReference type="RefSeq" id="WP_076198350.1">
    <property type="nucleotide sequence ID" value="NZ_CP019236.1"/>
</dbReference>
<feature type="region of interest" description="Disordered" evidence="2">
    <location>
        <begin position="675"/>
        <end position="717"/>
    </location>
</feature>
<organism evidence="3 4">
    <name type="scientific">Rhodoferax koreensis</name>
    <dbReference type="NCBI Taxonomy" id="1842727"/>
    <lineage>
        <taxon>Bacteria</taxon>
        <taxon>Pseudomonadati</taxon>
        <taxon>Pseudomonadota</taxon>
        <taxon>Betaproteobacteria</taxon>
        <taxon>Burkholderiales</taxon>
        <taxon>Comamonadaceae</taxon>
        <taxon>Rhodoferax</taxon>
    </lineage>
</organism>
<sequence>MFEQPAPAAPEAADQSPAERVVSEEDKKLAADWLKKIAAAEKRVEKTFKQFDTNRKLLAGKKPNTEGKETVRANLHYANMAAMLPQIYAKDPEFSAQPGPGVNPQQIDATKKFASTCEFMLKKFVVKDANLKKQAKKTIRSGFATSVGWLKASWQEKRGQDPLILNQIKDTQDNIDRIQMLLDQANDPQAGSDEVLKLAELKQTMEGLQSQTEIAIAKGIALDFVMSEDILVVDPSVRAVADYPRAAAMAHRVWMTPDQYQTTFGYACKKGKSYSEQEDGGAMKAGNGGVDNSATLLCVWEIWCQDDNRLYYVCDGEEGFCKPPSSVDWTGKRWYPFFLLTFNEIDGSFYPLSDIELTDKLVSEHNQSRDDFVRDRREALPVLIVRKGGSLTPADVENIKNRKGGDTIMVEGVGGQPITNDVWMGQMAQLKGENYDTSGARGDMEKILGGGDTSTGSITKAKTATEAEILSQGLRSRAGERQDILEDLLNELGPYCLEIMLRKFNEAEVRALAGEDAVWPQMGIDQIFNLISVEVRGGSTGKPDRLQEQDRWTKLLPIINEAVSKVAELREKGQDNLAQAVIELTRETMRRFDERIDIEQFLPKQAEGQDDPAAMKQQLIMGKQQLDALEAELKDANEKLEKGLVSAGASIATSADPIRGAIAFQAVMGNIAPGVLESLPPMPEAQEPGEHPTNEPSEPGEPGAQPVPQPQTAEMPQ</sequence>
<dbReference type="Proteomes" id="UP000186609">
    <property type="component" value="Chromosome"/>
</dbReference>
<evidence type="ECO:0000313" key="3">
    <source>
        <dbReference type="EMBL" id="APW37153.1"/>
    </source>
</evidence>
<dbReference type="AlphaFoldDB" id="A0A1P8JTT0"/>
<evidence type="ECO:0000256" key="1">
    <source>
        <dbReference type="SAM" id="Coils"/>
    </source>
</evidence>